<keyword evidence="6 12" id="KW-0732">Signal</keyword>
<evidence type="ECO:0000256" key="8">
    <source>
        <dbReference type="ARBA" id="ARBA00022989"/>
    </source>
</evidence>
<dbReference type="OrthoDB" id="28092at2759"/>
<evidence type="ECO:0000259" key="13">
    <source>
        <dbReference type="Pfam" id="PF07774"/>
    </source>
</evidence>
<dbReference type="Proteomes" id="UP000284657">
    <property type="component" value="Unassembled WGS sequence"/>
</dbReference>
<evidence type="ECO:0000256" key="12">
    <source>
        <dbReference type="SAM" id="SignalP"/>
    </source>
</evidence>
<evidence type="ECO:0000259" key="14">
    <source>
        <dbReference type="Pfam" id="PF25293"/>
    </source>
</evidence>
<dbReference type="EMBL" id="MBAD02002814">
    <property type="protein sequence ID" value="RLN44184.1"/>
    <property type="molecule type" value="Genomic_DNA"/>
</dbReference>
<dbReference type="PANTHER" id="PTHR21573:SF0">
    <property type="entry name" value="ER MEMBRANE PROTEIN COMPLEX SUBUNIT 1"/>
    <property type="match status" value="1"/>
</dbReference>
<evidence type="ECO:0000256" key="3">
    <source>
        <dbReference type="ARBA" id="ARBA00011276"/>
    </source>
</evidence>
<dbReference type="GO" id="GO:0072546">
    <property type="term" value="C:EMC complex"/>
    <property type="evidence" value="ECO:0007669"/>
    <property type="project" value="InterPro"/>
</dbReference>
<dbReference type="SUPFAM" id="SSF50998">
    <property type="entry name" value="Quinoprotein alcohol dehydrogenase-like"/>
    <property type="match status" value="1"/>
</dbReference>
<evidence type="ECO:0000256" key="2">
    <source>
        <dbReference type="ARBA" id="ARBA00007904"/>
    </source>
</evidence>
<evidence type="ECO:0000256" key="9">
    <source>
        <dbReference type="ARBA" id="ARBA00023136"/>
    </source>
</evidence>
<comment type="caution">
    <text evidence="16">The sequence shown here is derived from an EMBL/GenBank/DDBJ whole genome shotgun (WGS) entry which is preliminary data.</text>
</comment>
<dbReference type="Pfam" id="PF07774">
    <property type="entry name" value="EMC1_C"/>
    <property type="match status" value="1"/>
</dbReference>
<protein>
    <recommendedName>
        <fullName evidence="4">ER membrane protein complex subunit 1</fullName>
    </recommendedName>
</protein>
<evidence type="ECO:0000256" key="1">
    <source>
        <dbReference type="ARBA" id="ARBA00004115"/>
    </source>
</evidence>
<dbReference type="AlphaFoldDB" id="A0A3F2RRH7"/>
<dbReference type="EMBL" id="MBDO02000111">
    <property type="protein sequence ID" value="RLN62819.1"/>
    <property type="molecule type" value="Genomic_DNA"/>
</dbReference>
<evidence type="ECO:0000313" key="17">
    <source>
        <dbReference type="Proteomes" id="UP000277300"/>
    </source>
</evidence>
<keyword evidence="5 11" id="KW-0812">Transmembrane</keyword>
<organism evidence="16 17">
    <name type="scientific">Phytophthora kernoviae</name>
    <dbReference type="NCBI Taxonomy" id="325452"/>
    <lineage>
        <taxon>Eukaryota</taxon>
        <taxon>Sar</taxon>
        <taxon>Stramenopiles</taxon>
        <taxon>Oomycota</taxon>
        <taxon>Peronosporomycetes</taxon>
        <taxon>Peronosporales</taxon>
        <taxon>Peronosporaceae</taxon>
        <taxon>Phytophthora</taxon>
    </lineage>
</organism>
<evidence type="ECO:0000313" key="18">
    <source>
        <dbReference type="Proteomes" id="UP000284657"/>
    </source>
</evidence>
<name>A0A3F2RRH7_9STRA</name>
<evidence type="ECO:0000256" key="5">
    <source>
        <dbReference type="ARBA" id="ARBA00022692"/>
    </source>
</evidence>
<evidence type="ECO:0000256" key="11">
    <source>
        <dbReference type="SAM" id="Phobius"/>
    </source>
</evidence>
<dbReference type="PANTHER" id="PTHR21573">
    <property type="entry name" value="ER MEMBRANE PROTEIN COMPLEX SUBUNIT 1"/>
    <property type="match status" value="1"/>
</dbReference>
<dbReference type="InterPro" id="IPR011047">
    <property type="entry name" value="Quinoprotein_ADH-like_sf"/>
</dbReference>
<feature type="domain" description="EMC1 first beta-propeller" evidence="14">
    <location>
        <begin position="21"/>
        <end position="437"/>
    </location>
</feature>
<comment type="subunit">
    <text evidence="3">Component of the ER membrane protein complex (EMC).</text>
</comment>
<evidence type="ECO:0000256" key="7">
    <source>
        <dbReference type="ARBA" id="ARBA00022824"/>
    </source>
</evidence>
<dbReference type="InterPro" id="IPR026895">
    <property type="entry name" value="EMC1"/>
</dbReference>
<dbReference type="InterPro" id="IPR011678">
    <property type="entry name" value="EMC1_C"/>
</dbReference>
<dbReference type="GO" id="GO:0034975">
    <property type="term" value="P:protein folding in endoplasmic reticulum"/>
    <property type="evidence" value="ECO:0007669"/>
    <property type="project" value="TreeGrafter"/>
</dbReference>
<gene>
    <name evidence="15" type="ORF">BBJ29_003225</name>
    <name evidence="16" type="ORF">BBP00_00004516</name>
</gene>
<feature type="transmembrane region" description="Helical" evidence="11">
    <location>
        <begin position="969"/>
        <end position="988"/>
    </location>
</feature>
<comment type="similarity">
    <text evidence="2">Belongs to the EMC1 family.</text>
</comment>
<dbReference type="InterPro" id="IPR015943">
    <property type="entry name" value="WD40/YVTN_repeat-like_dom_sf"/>
</dbReference>
<keyword evidence="9 11" id="KW-0472">Membrane</keyword>
<keyword evidence="10" id="KW-0325">Glycoprotein</keyword>
<dbReference type="InterPro" id="IPR058545">
    <property type="entry name" value="Beta-prop_EMC1_1st"/>
</dbReference>
<dbReference type="Proteomes" id="UP000277300">
    <property type="component" value="Unassembled WGS sequence"/>
</dbReference>
<keyword evidence="7" id="KW-0256">Endoplasmic reticulum</keyword>
<evidence type="ECO:0000313" key="15">
    <source>
        <dbReference type="EMBL" id="RLN44184.1"/>
    </source>
</evidence>
<accession>A0A3F2RRH7</accession>
<evidence type="ECO:0000313" key="16">
    <source>
        <dbReference type="EMBL" id="RLN62819.1"/>
    </source>
</evidence>
<reference evidence="17 18" key="1">
    <citation type="submission" date="2018-07" db="EMBL/GenBank/DDBJ databases">
        <title>Genome sequencing of oomycete isolates from Chile give support for New Zealand origin for Phytophthora kernoviae and make available the first Nothophytophthora sp. genome.</title>
        <authorList>
            <person name="Studholme D.J."/>
            <person name="Sanfuentes E."/>
            <person name="Panda P."/>
            <person name="Hill R."/>
            <person name="Sambles C."/>
            <person name="Grant M."/>
            <person name="Williams N.M."/>
            <person name="Mcdougal R.L."/>
        </authorList>
    </citation>
    <scope>NUCLEOTIDE SEQUENCE [LARGE SCALE GENOMIC DNA]</scope>
    <source>
        <strain evidence="16">Chile6</strain>
        <strain evidence="15">Chile7</strain>
    </source>
</reference>
<comment type="subcellular location">
    <subcellularLocation>
        <location evidence="1">Endoplasmic reticulum membrane</location>
        <topology evidence="1">Single-pass type I membrane protein</topology>
    </subcellularLocation>
</comment>
<keyword evidence="8 11" id="KW-1133">Transmembrane helix</keyword>
<sequence>MAKMLRLLLLVLALSLGVSSALYEDQAGEFDWSSENLGRVTAVAFGGSVARGPHSVVSRGSTRAVYVATDKRSRALARLDSKTGEIQWRRVFPEGDAINDIQLTNYGLLSVSGSGRNVRLWDLSSGVLLWDEVAYTGALQSDAVFGGIFSLDGDHSVVLTSSSVTMVTVKDGQVKVQAVPEDFTKAAVEAGSLSWQVGSDNKMLFVQAGRHMLQFDLSSSRAVNHFARPEIKESDKGGVEAVTVLRRDYEQAKTVAVTLTKDQLLLQGLENTKDATEISLKSLALDDEKVVGIETSISNSLVVALASGKRAILKITRALALEIVAVVAGEGNLMESVTDDSVVFHAAAQGDNKHATVTSYSLDKDLTPVSWEVELDMASFGGDVSRAFVGCPNPKKDSVPHCHAVLLLQDDALVMTSNEEDSDAANDNGNVVWVREEALANIKRVRWITPAETEIEKQALKRIPSFKEEVELEIKRLQQFVGKVLSFSASLFDQGIRKQSVDRSRAARKEPLNAHLFGFSKYIMVLTESGKLFALRAEASTVAWSAFVGPEYQLFVTREHPALGSGAELLLISNSTELLWLDGDDGRQVDTASAGAASGASWVVVLPKRKHLTTDEEPMARRTVAVISEESLKVSLYPKETAEFAHPELNQFYFYRFDESNKVLRGFIIENEGNAETADYRAREVWTVVLPRDQELIATSHHHDHSVVDSAVTITGDDSLLIKYLNPNLIGFATISTDLSESSSESSSVLHVSLLDAVAGRIIHRAHHAHATGLVRMVQSENWLVYSFWNSKEKRTEMVSLSLFDGAVGMHSLNPWKRPSWTSSRSAFDAKAPFVLQKSFIYPTKITSLGVTVTSHGITPQSVLVGMETGQIFKLVRNFIDPRQPEKPLTPEEQAEGLMMYSPLVPVYNRPQAMLTYNQTVENLNSISTAPTELESTTLVFAHGLDMYYVRMTPAKSFDLLPSDFNHNMLILLCLAFLVATFVTKALAQRKSLQAAWK</sequence>
<feature type="domain" description="ER membrane protein complex subunit 1 C-terminal" evidence="13">
    <location>
        <begin position="780"/>
        <end position="997"/>
    </location>
</feature>
<feature type="signal peptide" evidence="12">
    <location>
        <begin position="1"/>
        <end position="21"/>
    </location>
</feature>
<evidence type="ECO:0000256" key="6">
    <source>
        <dbReference type="ARBA" id="ARBA00022729"/>
    </source>
</evidence>
<proteinExistence type="inferred from homology"/>
<dbReference type="Pfam" id="PF25293">
    <property type="entry name" value="Beta-prop_EMC1_N"/>
    <property type="match status" value="1"/>
</dbReference>
<evidence type="ECO:0000256" key="10">
    <source>
        <dbReference type="ARBA" id="ARBA00023180"/>
    </source>
</evidence>
<evidence type="ECO:0000256" key="4">
    <source>
        <dbReference type="ARBA" id="ARBA00020824"/>
    </source>
</evidence>
<dbReference type="Gene3D" id="2.130.10.10">
    <property type="entry name" value="YVTN repeat-like/Quinoprotein amine dehydrogenase"/>
    <property type="match status" value="1"/>
</dbReference>
<feature type="chain" id="PRO_5033377413" description="ER membrane protein complex subunit 1" evidence="12">
    <location>
        <begin position="22"/>
        <end position="998"/>
    </location>
</feature>